<dbReference type="SUPFAM" id="SSF55103">
    <property type="entry name" value="FAD-linked oxidases, C-terminal domain"/>
    <property type="match status" value="1"/>
</dbReference>
<accession>B3S8N9</accession>
<dbReference type="FunFam" id="3.30.43.10:FF:000003">
    <property type="entry name" value="Alkylglycerone-phosphate synthase"/>
    <property type="match status" value="1"/>
</dbReference>
<dbReference type="UniPathway" id="UPA00781"/>
<dbReference type="Gene3D" id="3.30.300.330">
    <property type="match status" value="1"/>
</dbReference>
<evidence type="ECO:0000256" key="5">
    <source>
        <dbReference type="ARBA" id="ARBA00008000"/>
    </source>
</evidence>
<dbReference type="EMBL" id="DS985256">
    <property type="protein sequence ID" value="EDV20917.1"/>
    <property type="molecule type" value="Genomic_DNA"/>
</dbReference>
<dbReference type="Gene3D" id="3.30.70.3450">
    <property type="match status" value="1"/>
</dbReference>
<sequence length="575" mass="64331">RQDELKWNGWGYKDSVFHINKDDCVQYSGDRYSISGHEFPELRKWMVERCGVSLDDKTFSQNVPKAVDLPAIISNDAFVRDLSTTGVAVSMDAEDRLFRAHGHTLAELYDLRHGKFKRIPDIVAWPENHDHVVKIVQLASKHDVCIIPFGGGTTVSGALLCPENENRMILSLDTSEMDRILWVDPENFLAHVECGIIGQDLEQQLAEYGFCTGHEPDSMEFSSLGGWVATRSSGMKKNKYGNIEDMLIRVRMVTAKGTIEKSCQVPRMSTGPDIHHFILGSEGTLGVITEVTLKISPLPKCKRYGSIVFPKFENGVAFLKEIAAKRIAPASIRLLDNDQFQFGRNLRPPKTSIFARLADKLKTLYVVNFKGFDPNSLSLVTIVFEGTEEEVALQQKNIYAVASDHGGLNAGEESGKAGYMLTFSIAYLRDLGFDYSYMAESFETTLPWNKVIDACRNVKHVLLQKCKEHCVPCEPLATSRVTQVYDTGACVYFYFGFRYTGLEHPVEVYESIEQAARDEILACGGSLSHHHGVGKIRKQWLPQTVSTVGLQAVSAIKKELDPHNIFGCQNLFSKL</sequence>
<dbReference type="PROSITE" id="PS51387">
    <property type="entry name" value="FAD_PCMH"/>
    <property type="match status" value="1"/>
</dbReference>
<dbReference type="SUPFAM" id="SSF56176">
    <property type="entry name" value="FAD-binding/transporter-associated domain-like"/>
    <property type="match status" value="1"/>
</dbReference>
<dbReference type="GO" id="GO:0071949">
    <property type="term" value="F:FAD binding"/>
    <property type="evidence" value="ECO:0007669"/>
    <property type="project" value="InterPro"/>
</dbReference>
<dbReference type="EC" id="2.5.1.26" evidence="7 18"/>
<feature type="binding site" evidence="15">
    <location>
        <position position="429"/>
    </location>
    <ligand>
        <name>substrate</name>
    </ligand>
</feature>
<keyword evidence="8 18" id="KW-0444">Lipid biosynthesis</keyword>
<feature type="active site" description="Proton donor/acceptor" evidence="14">
    <location>
        <position position="492"/>
    </location>
</feature>
<evidence type="ECO:0000256" key="6">
    <source>
        <dbReference type="ARBA" id="ARBA00011738"/>
    </source>
</evidence>
<dbReference type="Proteomes" id="UP000009022">
    <property type="component" value="Unassembled WGS sequence"/>
</dbReference>
<dbReference type="InterPro" id="IPR004113">
    <property type="entry name" value="FAD-bd_oxidored_4_C"/>
</dbReference>
<keyword evidence="13 18" id="KW-0576">Peroxisome</keyword>
<feature type="non-terminal residue" evidence="20">
    <location>
        <position position="1"/>
    </location>
</feature>
<proteinExistence type="inferred from homology"/>
<evidence type="ECO:0000256" key="17">
    <source>
        <dbReference type="PIRSR" id="PIRSR625650-4"/>
    </source>
</evidence>
<dbReference type="PhylomeDB" id="B3S8N9"/>
<comment type="subunit">
    <text evidence="6 18">Homodimer.</text>
</comment>
<dbReference type="FunCoup" id="B3S8N9">
    <property type="interactions" value="1612"/>
</dbReference>
<evidence type="ECO:0000256" key="7">
    <source>
        <dbReference type="ARBA" id="ARBA00012385"/>
    </source>
</evidence>
<organism evidence="20 21">
    <name type="scientific">Trichoplax adhaerens</name>
    <name type="common">Trichoplax reptans</name>
    <dbReference type="NCBI Taxonomy" id="10228"/>
    <lineage>
        <taxon>Eukaryota</taxon>
        <taxon>Metazoa</taxon>
        <taxon>Placozoa</taxon>
        <taxon>Uniplacotomia</taxon>
        <taxon>Trichoplacea</taxon>
        <taxon>Trichoplacidae</taxon>
        <taxon>Trichoplax</taxon>
    </lineage>
</organism>
<dbReference type="GO" id="GO:0008610">
    <property type="term" value="P:lipid biosynthetic process"/>
    <property type="evidence" value="ECO:0000318"/>
    <property type="project" value="GO_Central"/>
</dbReference>
<dbReference type="InterPro" id="IPR016167">
    <property type="entry name" value="FAD-bd_PCMH_sub1"/>
</dbReference>
<comment type="pathway">
    <text evidence="3 18">Glycerolipid metabolism; ether lipid biosynthesis.</text>
</comment>
<dbReference type="GO" id="GO:0008611">
    <property type="term" value="P:ether lipid biosynthetic process"/>
    <property type="evidence" value="ECO:0007669"/>
    <property type="project" value="UniProtKB-UniPathway"/>
</dbReference>
<dbReference type="OrthoDB" id="7786253at2759"/>
<evidence type="ECO:0000256" key="18">
    <source>
        <dbReference type="RuleBase" id="RU363113"/>
    </source>
</evidence>
<comment type="function">
    <text evidence="18">Catalyzes the exchange of an acyl for a long-chain alkyl group and the formation of the ether bond in the biosynthesis of ether phospholipids.</text>
</comment>
<reference evidence="20 21" key="1">
    <citation type="journal article" date="2008" name="Nature">
        <title>The Trichoplax genome and the nature of placozoans.</title>
        <authorList>
            <person name="Srivastava M."/>
            <person name="Begovic E."/>
            <person name="Chapman J."/>
            <person name="Putnam N.H."/>
            <person name="Hellsten U."/>
            <person name="Kawashima T."/>
            <person name="Kuo A."/>
            <person name="Mitros T."/>
            <person name="Salamov A."/>
            <person name="Carpenter M.L."/>
            <person name="Signorovitch A.Y."/>
            <person name="Moreno M.A."/>
            <person name="Kamm K."/>
            <person name="Grimwood J."/>
            <person name="Schmutz J."/>
            <person name="Shapiro H."/>
            <person name="Grigoriev I.V."/>
            <person name="Buss L.W."/>
            <person name="Schierwater B."/>
            <person name="Dellaporta S.L."/>
            <person name="Rokhsar D.S."/>
        </authorList>
    </citation>
    <scope>NUCLEOTIDE SEQUENCE [LARGE SCALE GENOMIC DNA]</scope>
    <source>
        <strain evidence="20 21">Grell-BS-1999</strain>
    </source>
</reference>
<evidence type="ECO:0000256" key="2">
    <source>
        <dbReference type="ARBA" id="ARBA00004275"/>
    </source>
</evidence>
<feature type="site" description="Important for enzyme activity" evidence="17">
    <location>
        <position position="333"/>
    </location>
</feature>
<keyword evidence="9 18" id="KW-0285">Flavoprotein</keyword>
<dbReference type="InterPro" id="IPR006094">
    <property type="entry name" value="Oxid_FAD_bind_N"/>
</dbReference>
<evidence type="ECO:0000256" key="1">
    <source>
        <dbReference type="ARBA" id="ARBA00001974"/>
    </source>
</evidence>
<dbReference type="Gene3D" id="3.30.160.650">
    <property type="match status" value="1"/>
</dbReference>
<dbReference type="OMA" id="GTISHQH"/>
<feature type="binding site" evidence="16">
    <location>
        <begin position="230"/>
        <end position="233"/>
    </location>
    <ligand>
        <name>FAD</name>
        <dbReference type="ChEBI" id="CHEBI:57692"/>
    </ligand>
</feature>
<feature type="binding site" evidence="16">
    <location>
        <begin position="282"/>
        <end position="288"/>
    </location>
    <ligand>
        <name>FAD</name>
        <dbReference type="ChEBI" id="CHEBI:57692"/>
    </ligand>
</feature>
<gene>
    <name evidence="20" type="ORF">TRIADDRAFT_31058</name>
</gene>
<comment type="similarity">
    <text evidence="5 18">Belongs to the FAD-binding oxidoreductase/transferase type 4 family.</text>
</comment>
<dbReference type="InterPro" id="IPR016166">
    <property type="entry name" value="FAD-bd_PCMH"/>
</dbReference>
<dbReference type="Pfam" id="PF02913">
    <property type="entry name" value="FAD-oxidase_C"/>
    <property type="match status" value="1"/>
</dbReference>
<comment type="pathway">
    <text evidence="4">Lipid metabolism.</text>
</comment>
<evidence type="ECO:0000313" key="21">
    <source>
        <dbReference type="Proteomes" id="UP000009022"/>
    </source>
</evidence>
<evidence type="ECO:0000256" key="8">
    <source>
        <dbReference type="ARBA" id="ARBA00022516"/>
    </source>
</evidence>
<dbReference type="Gene3D" id="1.10.45.10">
    <property type="entry name" value="Vanillyl-alcohol Oxidase, Chain A, domain 4"/>
    <property type="match status" value="1"/>
</dbReference>
<keyword evidence="11 16" id="KW-0274">FAD</keyword>
<evidence type="ECO:0000256" key="3">
    <source>
        <dbReference type="ARBA" id="ARBA00004670"/>
    </source>
</evidence>
<dbReference type="Gene3D" id="3.30.43.10">
    <property type="entry name" value="Uridine Diphospho-n-acetylenolpyruvylglucosamine Reductase, domain 2"/>
    <property type="match status" value="1"/>
</dbReference>
<dbReference type="GO" id="GO:0008609">
    <property type="term" value="F:alkylglycerone-phosphate synthase activity"/>
    <property type="evidence" value="ECO:0000318"/>
    <property type="project" value="GO_Central"/>
</dbReference>
<dbReference type="InterPro" id="IPR025650">
    <property type="entry name" value="Alkyl-DHAP_Synthase"/>
</dbReference>
<dbReference type="InterPro" id="IPR016169">
    <property type="entry name" value="FAD-bd_PCMH_sub2"/>
</dbReference>
<dbReference type="GeneID" id="6757844"/>
<dbReference type="KEGG" id="tad:TRIADDRAFT_31058"/>
<evidence type="ECO:0000256" key="16">
    <source>
        <dbReference type="PIRSR" id="PIRSR625650-3"/>
    </source>
</evidence>
<dbReference type="InterPro" id="IPR016164">
    <property type="entry name" value="FAD-linked_Oxase-like_C"/>
</dbReference>
<evidence type="ECO:0000256" key="13">
    <source>
        <dbReference type="ARBA" id="ARBA00023140"/>
    </source>
</evidence>
<protein>
    <recommendedName>
        <fullName evidence="7 18">Alkylglycerone-phosphate synthase</fullName>
        <shortName evidence="18">Alkyl-DHAP synthase</shortName>
        <ecNumber evidence="7 18">2.5.1.26</ecNumber>
    </recommendedName>
</protein>
<dbReference type="Gene3D" id="3.30.465.10">
    <property type="match status" value="1"/>
</dbReference>
<dbReference type="CTD" id="6757844"/>
<dbReference type="eggNOG" id="KOG1233">
    <property type="taxonomic scope" value="Eukaryota"/>
</dbReference>
<comment type="subcellular location">
    <subcellularLocation>
        <location evidence="2 18">Peroxisome</location>
    </subcellularLocation>
</comment>
<dbReference type="GO" id="GO:0005777">
    <property type="term" value="C:peroxisome"/>
    <property type="evidence" value="ECO:0000318"/>
    <property type="project" value="GO_Central"/>
</dbReference>
<feature type="domain" description="FAD-binding PCMH-type" evidence="19">
    <location>
        <begin position="116"/>
        <end position="298"/>
    </location>
</feature>
<evidence type="ECO:0000256" key="9">
    <source>
        <dbReference type="ARBA" id="ARBA00022630"/>
    </source>
</evidence>
<evidence type="ECO:0000256" key="15">
    <source>
        <dbReference type="PIRSR" id="PIRSR625650-2"/>
    </source>
</evidence>
<dbReference type="PANTHER" id="PTHR46568">
    <property type="entry name" value="ALKYLDIHYDROXYACETONEPHOSPHATE SYNTHASE, PEROXISOMAL"/>
    <property type="match status" value="1"/>
</dbReference>
<comment type="catalytic activity">
    <reaction evidence="18">
        <text>a long chain fatty alcohol + a 1-acylglycerone 3-phosphate = a 1-O-alkylglycerone 3-phosphate + a long-chain fatty acid + H(+)</text>
        <dbReference type="Rhea" id="RHEA:36171"/>
        <dbReference type="ChEBI" id="CHEBI:15378"/>
        <dbReference type="ChEBI" id="CHEBI:17135"/>
        <dbReference type="ChEBI" id="CHEBI:57534"/>
        <dbReference type="ChEBI" id="CHEBI:57560"/>
        <dbReference type="ChEBI" id="CHEBI:73315"/>
        <dbReference type="EC" id="2.5.1.26"/>
    </reaction>
</comment>
<evidence type="ECO:0000256" key="4">
    <source>
        <dbReference type="ARBA" id="ARBA00005189"/>
    </source>
</evidence>
<evidence type="ECO:0000259" key="19">
    <source>
        <dbReference type="PROSITE" id="PS51387"/>
    </source>
</evidence>
<dbReference type="Pfam" id="PF01565">
    <property type="entry name" value="FAD_binding_4"/>
    <property type="match status" value="1"/>
</dbReference>
<dbReference type="InParanoid" id="B3S8N9"/>
<keyword evidence="21" id="KW-1185">Reference proteome</keyword>
<keyword evidence="10 18" id="KW-0808">Transferase</keyword>
<evidence type="ECO:0000256" key="10">
    <source>
        <dbReference type="ARBA" id="ARBA00022679"/>
    </source>
</evidence>
<dbReference type="InterPro" id="IPR036318">
    <property type="entry name" value="FAD-bd_PCMH-like_sf"/>
</dbReference>
<keyword evidence="12 18" id="KW-0443">Lipid metabolism</keyword>
<dbReference type="RefSeq" id="XP_002116561.1">
    <property type="nucleotide sequence ID" value="XM_002116525.1"/>
</dbReference>
<name>B3S8N9_TRIAD</name>
<evidence type="ECO:0000256" key="12">
    <source>
        <dbReference type="ARBA" id="ARBA00023098"/>
    </source>
</evidence>
<dbReference type="PANTHER" id="PTHR46568:SF1">
    <property type="entry name" value="ALKYLDIHYDROXYACETONEPHOSPHATE SYNTHASE, PEROXISOMAL"/>
    <property type="match status" value="1"/>
</dbReference>
<dbReference type="HOGENOM" id="CLU_017779_2_2_1"/>
<dbReference type="InterPro" id="IPR016171">
    <property type="entry name" value="Vanillyl_alc_oxidase_C-sub2"/>
</dbReference>
<evidence type="ECO:0000256" key="11">
    <source>
        <dbReference type="ARBA" id="ARBA00022827"/>
    </source>
</evidence>
<evidence type="ECO:0000256" key="14">
    <source>
        <dbReference type="PIRSR" id="PIRSR625650-1"/>
    </source>
</evidence>
<comment type="cofactor">
    <cofactor evidence="1 16 18">
        <name>FAD</name>
        <dbReference type="ChEBI" id="CHEBI:57692"/>
    </cofactor>
</comment>
<dbReference type="STRING" id="10228.B3S8N9"/>
<dbReference type="AlphaFoldDB" id="B3S8N9"/>
<evidence type="ECO:0000313" key="20">
    <source>
        <dbReference type="EMBL" id="EDV20917.1"/>
    </source>
</evidence>